<comment type="caution">
    <text evidence="3">The sequence shown here is derived from an EMBL/GenBank/DDBJ whole genome shotgun (WGS) entry which is preliminary data.</text>
</comment>
<reference evidence="3 4" key="1">
    <citation type="submission" date="2019-06" db="EMBL/GenBank/DDBJ databases">
        <title>A chromosomal-level reference genome of Carpinus fangiana (Coryloideae, Betulaceae).</title>
        <authorList>
            <person name="Yang X."/>
            <person name="Wang Z."/>
            <person name="Zhang L."/>
            <person name="Hao G."/>
            <person name="Liu J."/>
            <person name="Yang Y."/>
        </authorList>
    </citation>
    <scope>NUCLEOTIDE SEQUENCE [LARGE SCALE GENOMIC DNA]</scope>
    <source>
        <strain evidence="3">Cfa_2016G</strain>
        <tissue evidence="3">Leaf</tissue>
    </source>
</reference>
<dbReference type="Proteomes" id="UP000327013">
    <property type="component" value="Unassembled WGS sequence"/>
</dbReference>
<feature type="region of interest" description="Disordered" evidence="1">
    <location>
        <begin position="535"/>
        <end position="598"/>
    </location>
</feature>
<feature type="region of interest" description="Disordered" evidence="1">
    <location>
        <begin position="189"/>
        <end position="237"/>
    </location>
</feature>
<feature type="region of interest" description="Disordered" evidence="1">
    <location>
        <begin position="660"/>
        <end position="718"/>
    </location>
</feature>
<dbReference type="PANTHER" id="PTHR28067:SF1">
    <property type="entry name" value="DNA REPLICATION REGULATOR SLD3"/>
    <property type="match status" value="1"/>
</dbReference>
<gene>
    <name evidence="3" type="ORF">FH972_021938</name>
</gene>
<evidence type="ECO:0000313" key="3">
    <source>
        <dbReference type="EMBL" id="KAB8338999.1"/>
    </source>
</evidence>
<dbReference type="GO" id="GO:0031261">
    <property type="term" value="C:DNA replication preinitiation complex"/>
    <property type="evidence" value="ECO:0007669"/>
    <property type="project" value="TreeGrafter"/>
</dbReference>
<dbReference type="InterPro" id="IPR013948">
    <property type="entry name" value="DNA_replication_reg_Sld3_C"/>
</dbReference>
<protein>
    <recommendedName>
        <fullName evidence="2">DNA replication regulator Sld3 C-terminal domain-containing protein</fullName>
    </recommendedName>
</protein>
<evidence type="ECO:0000259" key="2">
    <source>
        <dbReference type="Pfam" id="PF08639"/>
    </source>
</evidence>
<feature type="region of interest" description="Disordered" evidence="1">
    <location>
        <begin position="1"/>
        <end position="36"/>
    </location>
</feature>
<dbReference type="Gene3D" id="1.20.58.2130">
    <property type="match status" value="1"/>
</dbReference>
<dbReference type="InterPro" id="IPR042511">
    <property type="entry name" value="Sld3"/>
</dbReference>
<evidence type="ECO:0000256" key="1">
    <source>
        <dbReference type="SAM" id="MobiDB-lite"/>
    </source>
</evidence>
<dbReference type="GO" id="GO:0006270">
    <property type="term" value="P:DNA replication initiation"/>
    <property type="evidence" value="ECO:0007669"/>
    <property type="project" value="InterPro"/>
</dbReference>
<feature type="domain" description="DNA replication regulator Sld3 C-terminal" evidence="2">
    <location>
        <begin position="243"/>
        <end position="739"/>
    </location>
</feature>
<accession>A0A5N6KRC5</accession>
<organism evidence="3 4">
    <name type="scientific">Carpinus fangiana</name>
    <dbReference type="NCBI Taxonomy" id="176857"/>
    <lineage>
        <taxon>Eukaryota</taxon>
        <taxon>Viridiplantae</taxon>
        <taxon>Streptophyta</taxon>
        <taxon>Embryophyta</taxon>
        <taxon>Tracheophyta</taxon>
        <taxon>Spermatophyta</taxon>
        <taxon>Magnoliopsida</taxon>
        <taxon>eudicotyledons</taxon>
        <taxon>Gunneridae</taxon>
        <taxon>Pentapetalae</taxon>
        <taxon>rosids</taxon>
        <taxon>fabids</taxon>
        <taxon>Fagales</taxon>
        <taxon>Betulaceae</taxon>
        <taxon>Carpinus</taxon>
    </lineage>
</organism>
<dbReference type="OrthoDB" id="5395343at2759"/>
<dbReference type="Pfam" id="PF08639">
    <property type="entry name" value="Sld3_STD"/>
    <property type="match status" value="1"/>
</dbReference>
<feature type="region of interest" description="Disordered" evidence="1">
    <location>
        <begin position="458"/>
        <end position="478"/>
    </location>
</feature>
<evidence type="ECO:0000313" key="4">
    <source>
        <dbReference type="Proteomes" id="UP000327013"/>
    </source>
</evidence>
<feature type="region of interest" description="Disordered" evidence="1">
    <location>
        <begin position="843"/>
        <end position="871"/>
    </location>
</feature>
<name>A0A5N6KRC5_9ROSI</name>
<feature type="compositionally biased region" description="Basic and acidic residues" evidence="1">
    <location>
        <begin position="539"/>
        <end position="553"/>
    </location>
</feature>
<proteinExistence type="predicted"/>
<feature type="compositionally biased region" description="Polar residues" evidence="1">
    <location>
        <begin position="198"/>
        <end position="234"/>
    </location>
</feature>
<dbReference type="AlphaFoldDB" id="A0A5N6KRC5"/>
<sequence length="890" mass="97291">MTASGALLEAPPMPDAVHTSPGFGASRKRRRNVGDDHASAGEPFCLYPHRDTLTPSKPLLARPQCLVARSRLPLAFLHPTIDLLPARLFRTLSFLSCNNTYGTGSHIETAVLVVVLEDLEGLFAVENVHDNVYSISKLSPWLSLANLEALPPRRPMQSIGRPFTYLTQISTTTAGWWDQLALLPQSFQNRPQTDRPFNATSTLLSGNAASSPSNGPGTATPASTEQPQAAQSDPASELPEAALTNVIMQYLNCLYVSKASHAYFAKAPLARARVAYQQIHGTQVLAGALREMILTTSCLDKKFRDTVPDMVKASSLAIPANEGTQLRRAAKEMKLKRPKPNKDGFYSTEKNYVSAWWIAEQEASGNDQTSLLQKSTQKLRFRETLLQIILILEVVSLEALPASTEVDAQLSTDIQDASVKKPRKRLQDLDMLLDLHIDRLCIYQSLQDIDVKDTDKVQKSIEADEDPSSHETDMGNAKETRDDLKDFCTAVAIPFYGAKLPKTVELLGRKAGVKVGNASSRKRSADRVVPGTEIKRRRPDQLRKSLQKVKTDKAGSIAGDRMPSLSRSATDSLLHGFDRPKSPTPQSATFIGDTRRSLSRANSVAQSVRGRTREVDMGAIHKFNESRQKKSANVEQELKDAIATLKKPNRGMAVKDYVDASDRRKASKLGSKSASQRLAPGVQIDATPKRATKTAPKLFTTPRRSALASSPDPTDTTARLHPLILNSVVRPASTMAPPKQADQRAISPIPLHDFMKDREGDDLDDSDVDGFVPQSAIKVPRADTDSETPFKRPARPLHYRSEVQTRLFGSPQISQSTKVNVAVTPTKSKPTVLAVPIPETTNVTVTPSKPKASAVLPAPEDGRTMPTPSVLKDGSIYASLGWDDDADDLL</sequence>
<feature type="compositionally biased region" description="Polar residues" evidence="1">
    <location>
        <begin position="707"/>
        <end position="717"/>
    </location>
</feature>
<dbReference type="PANTHER" id="PTHR28067">
    <property type="entry name" value="DNA REPLICATION REGULATOR SLD3"/>
    <property type="match status" value="1"/>
</dbReference>
<keyword evidence="4" id="KW-1185">Reference proteome</keyword>
<dbReference type="EMBL" id="VIBQ01000010">
    <property type="protein sequence ID" value="KAB8338999.1"/>
    <property type="molecule type" value="Genomic_DNA"/>
</dbReference>